<evidence type="ECO:0000313" key="2">
    <source>
        <dbReference type="Proteomes" id="UP000887540"/>
    </source>
</evidence>
<reference evidence="3" key="1">
    <citation type="submission" date="2022-11" db="UniProtKB">
        <authorList>
            <consortium name="WormBaseParasite"/>
        </authorList>
    </citation>
    <scope>IDENTIFICATION</scope>
</reference>
<organism evidence="2 3">
    <name type="scientific">Acrobeloides nanus</name>
    <dbReference type="NCBI Taxonomy" id="290746"/>
    <lineage>
        <taxon>Eukaryota</taxon>
        <taxon>Metazoa</taxon>
        <taxon>Ecdysozoa</taxon>
        <taxon>Nematoda</taxon>
        <taxon>Chromadorea</taxon>
        <taxon>Rhabditida</taxon>
        <taxon>Tylenchina</taxon>
        <taxon>Cephalobomorpha</taxon>
        <taxon>Cephaloboidea</taxon>
        <taxon>Cephalobidae</taxon>
        <taxon>Acrobeloides</taxon>
    </lineage>
</organism>
<keyword evidence="2" id="KW-1185">Reference proteome</keyword>
<dbReference type="Proteomes" id="UP000887540">
    <property type="component" value="Unplaced"/>
</dbReference>
<proteinExistence type="predicted"/>
<keyword evidence="1" id="KW-0472">Membrane</keyword>
<protein>
    <submittedName>
        <fullName evidence="3">Uncharacterized protein</fullName>
    </submittedName>
</protein>
<name>A0A914C870_9BILA</name>
<sequence length="110" mass="12698">MAVINMLIHFGMTIPCSITGCLYYPTWLVEFMTGMWRTLEYGFFVALLFIAIDRFVVFYYGKLFQKVYTIILLWILTFLAQLILFFIGCPKLFSVISIGPVPCLDCQILG</sequence>
<feature type="transmembrane region" description="Helical" evidence="1">
    <location>
        <begin position="6"/>
        <end position="29"/>
    </location>
</feature>
<feature type="transmembrane region" description="Helical" evidence="1">
    <location>
        <begin position="67"/>
        <end position="87"/>
    </location>
</feature>
<feature type="transmembrane region" description="Helical" evidence="1">
    <location>
        <begin position="41"/>
        <end position="61"/>
    </location>
</feature>
<evidence type="ECO:0000256" key="1">
    <source>
        <dbReference type="SAM" id="Phobius"/>
    </source>
</evidence>
<evidence type="ECO:0000313" key="3">
    <source>
        <dbReference type="WBParaSite" id="ACRNAN_Path_551.g2095.t1"/>
    </source>
</evidence>
<accession>A0A914C870</accession>
<keyword evidence="1" id="KW-1133">Transmembrane helix</keyword>
<dbReference type="WBParaSite" id="ACRNAN_Path_551.g2095.t1">
    <property type="protein sequence ID" value="ACRNAN_Path_551.g2095.t1"/>
    <property type="gene ID" value="ACRNAN_Path_551.g2095"/>
</dbReference>
<dbReference type="AlphaFoldDB" id="A0A914C870"/>
<keyword evidence="1" id="KW-0812">Transmembrane</keyword>